<evidence type="ECO:0000313" key="1">
    <source>
        <dbReference type="EnsemblPlants" id="Solyc02g005555.1.1"/>
    </source>
</evidence>
<sequence length="144" mass="16138">MAIMACKARHHPTIPRALMAFNARCCPVGYDGMPRKTSLRKTSSDRYKSDDGIPRSMSFDGVWFPMALITCHTRLHPTMRTVTPNVVRLYVQCQGDDGMPRPISSDCGYVGTPNFTSFDRVCIPRAMMASHVRRSPTMRGVLGR</sequence>
<reference evidence="1" key="1">
    <citation type="journal article" date="2012" name="Nature">
        <title>The tomato genome sequence provides insights into fleshy fruit evolution.</title>
        <authorList>
            <consortium name="Tomato Genome Consortium"/>
        </authorList>
    </citation>
    <scope>NUCLEOTIDE SEQUENCE [LARGE SCALE GENOMIC DNA]</scope>
    <source>
        <strain evidence="1">cv. Heinz 1706</strain>
    </source>
</reference>
<organism evidence="1">
    <name type="scientific">Solanum lycopersicum</name>
    <name type="common">Tomato</name>
    <name type="synonym">Lycopersicon esculentum</name>
    <dbReference type="NCBI Taxonomy" id="4081"/>
    <lineage>
        <taxon>Eukaryota</taxon>
        <taxon>Viridiplantae</taxon>
        <taxon>Streptophyta</taxon>
        <taxon>Embryophyta</taxon>
        <taxon>Tracheophyta</taxon>
        <taxon>Spermatophyta</taxon>
        <taxon>Magnoliopsida</taxon>
        <taxon>eudicotyledons</taxon>
        <taxon>Gunneridae</taxon>
        <taxon>Pentapetalae</taxon>
        <taxon>asterids</taxon>
        <taxon>lamiids</taxon>
        <taxon>Solanales</taxon>
        <taxon>Solanaceae</taxon>
        <taxon>Solanoideae</taxon>
        <taxon>Solaneae</taxon>
        <taxon>Solanum</taxon>
        <taxon>Solanum subgen. Lycopersicon</taxon>
    </lineage>
</organism>
<dbReference type="Gramene" id="Solyc02g005555.1.1">
    <property type="protein sequence ID" value="Solyc02g005555.1.1"/>
    <property type="gene ID" value="Solyc02g005555.1"/>
</dbReference>
<name>A0A3Q7EV76_SOLLC</name>
<protein>
    <submittedName>
        <fullName evidence="1">Uncharacterized protein</fullName>
    </submittedName>
</protein>
<keyword evidence="2" id="KW-1185">Reference proteome</keyword>
<evidence type="ECO:0000313" key="2">
    <source>
        <dbReference type="Proteomes" id="UP000004994"/>
    </source>
</evidence>
<dbReference type="EnsemblPlants" id="Solyc02g005555.1.1">
    <property type="protein sequence ID" value="Solyc02g005555.1.1"/>
    <property type="gene ID" value="Solyc02g005555.1"/>
</dbReference>
<accession>A0A3Q7EV76</accession>
<proteinExistence type="predicted"/>
<reference evidence="1" key="2">
    <citation type="submission" date="2019-01" db="UniProtKB">
        <authorList>
            <consortium name="EnsemblPlants"/>
        </authorList>
    </citation>
    <scope>IDENTIFICATION</scope>
    <source>
        <strain evidence="1">cv. Heinz 1706</strain>
    </source>
</reference>
<dbReference type="Proteomes" id="UP000004994">
    <property type="component" value="Chromosome 2"/>
</dbReference>
<dbReference type="InParanoid" id="A0A3Q7EV76"/>
<dbReference type="AlphaFoldDB" id="A0A3Q7EV76"/>